<dbReference type="AlphaFoldDB" id="A0A370WWL0"/>
<dbReference type="Pfam" id="PF07238">
    <property type="entry name" value="PilZ"/>
    <property type="match status" value="1"/>
</dbReference>
<evidence type="ECO:0000313" key="3">
    <source>
        <dbReference type="Proteomes" id="UP000254258"/>
    </source>
</evidence>
<dbReference type="InterPro" id="IPR009875">
    <property type="entry name" value="PilZ_domain"/>
</dbReference>
<accession>A0A370WWL0</accession>
<evidence type="ECO:0000259" key="1">
    <source>
        <dbReference type="Pfam" id="PF07238"/>
    </source>
</evidence>
<organism evidence="2 3">
    <name type="scientific">Dyella monticola</name>
    <dbReference type="NCBI Taxonomy" id="1927958"/>
    <lineage>
        <taxon>Bacteria</taxon>
        <taxon>Pseudomonadati</taxon>
        <taxon>Pseudomonadota</taxon>
        <taxon>Gammaproteobacteria</taxon>
        <taxon>Lysobacterales</taxon>
        <taxon>Rhodanobacteraceae</taxon>
        <taxon>Dyella</taxon>
    </lineage>
</organism>
<reference evidence="2 3" key="1">
    <citation type="submission" date="2018-07" db="EMBL/GenBank/DDBJ databases">
        <title>Dyella monticola sp. nov. and Dyella psychrodurans sp. nov. isolated from monsoon evergreen broad-leaved forest soil of Dinghu Mountain, China.</title>
        <authorList>
            <person name="Gao Z."/>
            <person name="Qiu L."/>
        </authorList>
    </citation>
    <scope>NUCLEOTIDE SEQUENCE [LARGE SCALE GENOMIC DNA]</scope>
    <source>
        <strain evidence="2 3">4G-K06</strain>
    </source>
</reference>
<dbReference type="OrthoDB" id="5296245at2"/>
<dbReference type="GO" id="GO:0035438">
    <property type="term" value="F:cyclic-di-GMP binding"/>
    <property type="evidence" value="ECO:0007669"/>
    <property type="project" value="InterPro"/>
</dbReference>
<feature type="domain" description="PilZ" evidence="1">
    <location>
        <begin position="12"/>
        <end position="104"/>
    </location>
</feature>
<name>A0A370WWL0_9GAMM</name>
<dbReference type="EMBL" id="QRBE01000008">
    <property type="protein sequence ID" value="RDS80509.1"/>
    <property type="molecule type" value="Genomic_DNA"/>
</dbReference>
<evidence type="ECO:0000313" key="2">
    <source>
        <dbReference type="EMBL" id="RDS80509.1"/>
    </source>
</evidence>
<comment type="caution">
    <text evidence="2">The sequence shown here is derived from an EMBL/GenBank/DDBJ whole genome shotgun (WGS) entry which is preliminary data.</text>
</comment>
<dbReference type="Gene3D" id="2.40.10.220">
    <property type="entry name" value="predicted glycosyltransferase like domains"/>
    <property type="match status" value="1"/>
</dbReference>
<gene>
    <name evidence="2" type="ORF">DWU98_13915</name>
</gene>
<keyword evidence="3" id="KW-1185">Reference proteome</keyword>
<protein>
    <submittedName>
        <fullName evidence="2">Pilus assembly protein PilZ</fullName>
    </submittedName>
</protein>
<sequence length="117" mass="12456">MNPVAARQGIISLKFKDTASLYNSYMPFLKHGGLFAPTAQRYSLGDEVVLLISLIDESERLSVAGKVVWITPIGAQGNRTAGIGVQFNDSSDGEAARGRIETLLAGALGSERATQTM</sequence>
<dbReference type="RefSeq" id="WP_115496170.1">
    <property type="nucleotide sequence ID" value="NZ_QRBE01000008.1"/>
</dbReference>
<proteinExistence type="predicted"/>
<dbReference type="Proteomes" id="UP000254258">
    <property type="component" value="Unassembled WGS sequence"/>
</dbReference>